<dbReference type="Gene3D" id="3.40.50.2300">
    <property type="match status" value="2"/>
</dbReference>
<name>A0A840THS3_9BACT</name>
<evidence type="ECO:0000313" key="6">
    <source>
        <dbReference type="EMBL" id="MBB5283706.1"/>
    </source>
</evidence>
<dbReference type="SUPFAM" id="SSF47413">
    <property type="entry name" value="lambda repressor-like DNA-binding domains"/>
    <property type="match status" value="1"/>
</dbReference>
<dbReference type="SMART" id="SM00354">
    <property type="entry name" value="HTH_LACI"/>
    <property type="match status" value="1"/>
</dbReference>
<keyword evidence="1" id="KW-0805">Transcription regulation</keyword>
<dbReference type="PROSITE" id="PS50932">
    <property type="entry name" value="HTH_LACI_2"/>
    <property type="match status" value="1"/>
</dbReference>
<dbReference type="Pfam" id="PF00356">
    <property type="entry name" value="LacI"/>
    <property type="match status" value="1"/>
</dbReference>
<reference evidence="6 7" key="1">
    <citation type="submission" date="2020-08" db="EMBL/GenBank/DDBJ databases">
        <title>Genomic Encyclopedia of Type Strains, Phase IV (KMG-IV): sequencing the most valuable type-strain genomes for metagenomic binning, comparative biology and taxonomic classification.</title>
        <authorList>
            <person name="Goeker M."/>
        </authorList>
    </citation>
    <scope>NUCLEOTIDE SEQUENCE [LARGE SCALE GENOMIC DNA]</scope>
    <source>
        <strain evidence="6 7">DSM 105074</strain>
    </source>
</reference>
<dbReference type="EMBL" id="JACHGF010000002">
    <property type="protein sequence ID" value="MBB5283706.1"/>
    <property type="molecule type" value="Genomic_DNA"/>
</dbReference>
<dbReference type="Pfam" id="PF13377">
    <property type="entry name" value="Peripla_BP_3"/>
    <property type="match status" value="1"/>
</dbReference>
<dbReference type="PANTHER" id="PTHR30146:SF109">
    <property type="entry name" value="HTH-TYPE TRANSCRIPTIONAL REGULATOR GALS"/>
    <property type="match status" value="1"/>
</dbReference>
<evidence type="ECO:0000256" key="1">
    <source>
        <dbReference type="ARBA" id="ARBA00023015"/>
    </source>
</evidence>
<comment type="caution">
    <text evidence="6">The sequence shown here is derived from an EMBL/GenBank/DDBJ whole genome shotgun (WGS) entry which is preliminary data.</text>
</comment>
<feature type="domain" description="HTH lacI-type" evidence="4">
    <location>
        <begin position="5"/>
        <end position="59"/>
    </location>
</feature>
<dbReference type="GO" id="GO:0003700">
    <property type="term" value="F:DNA-binding transcription factor activity"/>
    <property type="evidence" value="ECO:0007669"/>
    <property type="project" value="TreeGrafter"/>
</dbReference>
<protein>
    <submittedName>
        <fullName evidence="6">DNA-binding LacI/PurR family transcriptional regulator</fullName>
    </submittedName>
</protein>
<dbReference type="InterPro" id="IPR000843">
    <property type="entry name" value="HTH_LacI"/>
</dbReference>
<proteinExistence type="predicted"/>
<evidence type="ECO:0000259" key="5">
    <source>
        <dbReference type="PROSITE" id="PS50943"/>
    </source>
</evidence>
<dbReference type="PANTHER" id="PTHR30146">
    <property type="entry name" value="LACI-RELATED TRANSCRIPTIONAL REPRESSOR"/>
    <property type="match status" value="1"/>
</dbReference>
<dbReference type="GO" id="GO:0000976">
    <property type="term" value="F:transcription cis-regulatory region binding"/>
    <property type="evidence" value="ECO:0007669"/>
    <property type="project" value="TreeGrafter"/>
</dbReference>
<dbReference type="SUPFAM" id="SSF53822">
    <property type="entry name" value="Periplasmic binding protein-like I"/>
    <property type="match status" value="1"/>
</dbReference>
<evidence type="ECO:0000256" key="3">
    <source>
        <dbReference type="ARBA" id="ARBA00023163"/>
    </source>
</evidence>
<sequence>MHKKVTIKDLASQLNLTPATISRALNDSYEIGQVTKERVWALAKELNYQPDRIASSLRSKRTKLVGVILPDISYFFNSSALKGIEEVLIPQGYRVIIFQTGESLAREMDNVKDLAAIHVDGIIASLSTETKDLNHFHENLPSDTSLVFIDRAPAEPQYLKVTIDNEKAAYTAVLHLLMEGKKKIVWLAGPAGLKIAEIRYQGYCAAHKVAGIPIDPDLVVRCDFSKGSAYAAIHQVVKEREGVDAIFCINDRLAIEALAAVNDHDKKVPEDIALMGFNNETFSSFLQPPLTTVSQPALEMGIEAATQLLKLMQRKKTIIKEYVFETELIERGSTILSKSRQSVSEVCVL</sequence>
<dbReference type="InterPro" id="IPR001387">
    <property type="entry name" value="Cro/C1-type_HTH"/>
</dbReference>
<dbReference type="CDD" id="cd01392">
    <property type="entry name" value="HTH_LacI"/>
    <property type="match status" value="1"/>
</dbReference>
<keyword evidence="7" id="KW-1185">Reference proteome</keyword>
<organism evidence="6 7">
    <name type="scientific">Rhabdobacter roseus</name>
    <dbReference type="NCBI Taxonomy" id="1655419"/>
    <lineage>
        <taxon>Bacteria</taxon>
        <taxon>Pseudomonadati</taxon>
        <taxon>Bacteroidota</taxon>
        <taxon>Cytophagia</taxon>
        <taxon>Cytophagales</taxon>
        <taxon>Cytophagaceae</taxon>
        <taxon>Rhabdobacter</taxon>
    </lineage>
</organism>
<dbReference type="AlphaFoldDB" id="A0A840THS3"/>
<gene>
    <name evidence="6" type="ORF">HNQ92_001832</name>
</gene>
<dbReference type="RefSeq" id="WP_184173330.1">
    <property type="nucleotide sequence ID" value="NZ_JACHGF010000002.1"/>
</dbReference>
<evidence type="ECO:0000256" key="2">
    <source>
        <dbReference type="ARBA" id="ARBA00023125"/>
    </source>
</evidence>
<keyword evidence="3" id="KW-0804">Transcription</keyword>
<keyword evidence="2 6" id="KW-0238">DNA-binding</keyword>
<evidence type="ECO:0000313" key="7">
    <source>
        <dbReference type="Proteomes" id="UP000557307"/>
    </source>
</evidence>
<dbReference type="InterPro" id="IPR028082">
    <property type="entry name" value="Peripla_BP_I"/>
</dbReference>
<dbReference type="InterPro" id="IPR046335">
    <property type="entry name" value="LacI/GalR-like_sensor"/>
</dbReference>
<dbReference type="InterPro" id="IPR010982">
    <property type="entry name" value="Lambda_DNA-bd_dom_sf"/>
</dbReference>
<accession>A0A840THS3</accession>
<dbReference type="CDD" id="cd06267">
    <property type="entry name" value="PBP1_LacI_sugar_binding-like"/>
    <property type="match status" value="1"/>
</dbReference>
<dbReference type="PROSITE" id="PS50943">
    <property type="entry name" value="HTH_CROC1"/>
    <property type="match status" value="1"/>
</dbReference>
<feature type="domain" description="HTH cro/C1-type" evidence="5">
    <location>
        <begin position="3"/>
        <end position="53"/>
    </location>
</feature>
<dbReference type="Gene3D" id="1.10.260.40">
    <property type="entry name" value="lambda repressor-like DNA-binding domains"/>
    <property type="match status" value="1"/>
</dbReference>
<dbReference type="Proteomes" id="UP000557307">
    <property type="component" value="Unassembled WGS sequence"/>
</dbReference>
<evidence type="ECO:0000259" key="4">
    <source>
        <dbReference type="PROSITE" id="PS50932"/>
    </source>
</evidence>